<gene>
    <name evidence="1" type="ORF">HP552_27795</name>
</gene>
<evidence type="ECO:0000313" key="1">
    <source>
        <dbReference type="EMBL" id="NUU79013.1"/>
    </source>
</evidence>
<dbReference type="EMBL" id="JABMCB010000202">
    <property type="protein sequence ID" value="NUU79013.1"/>
    <property type="molecule type" value="Genomic_DNA"/>
</dbReference>
<accession>A0A7Y6EYM5</accession>
<comment type="caution">
    <text evidence="1">The sequence shown here is derived from an EMBL/GenBank/DDBJ whole genome shotgun (WGS) entry which is preliminary data.</text>
</comment>
<dbReference type="Proteomes" id="UP000526125">
    <property type="component" value="Unassembled WGS sequence"/>
</dbReference>
<organism evidence="1 2">
    <name type="scientific">Paenibacillus xylanilyticus</name>
    <dbReference type="NCBI Taxonomy" id="248903"/>
    <lineage>
        <taxon>Bacteria</taxon>
        <taxon>Bacillati</taxon>
        <taxon>Bacillota</taxon>
        <taxon>Bacilli</taxon>
        <taxon>Bacillales</taxon>
        <taxon>Paenibacillaceae</taxon>
        <taxon>Paenibacillus</taxon>
    </lineage>
</organism>
<reference evidence="1 2" key="1">
    <citation type="submission" date="2020-05" db="EMBL/GenBank/DDBJ databases">
        <title>Genome Sequencing of Type Strains.</title>
        <authorList>
            <person name="Lemaire J.F."/>
            <person name="Inderbitzin P."/>
            <person name="Gregorio O.A."/>
            <person name="Collins S.B."/>
            <person name="Wespe N."/>
            <person name="Knight-Connoni V."/>
        </authorList>
    </citation>
    <scope>NUCLEOTIDE SEQUENCE [LARGE SCALE GENOMIC DNA]</scope>
    <source>
        <strain evidence="1 2">LMG 21957</strain>
    </source>
</reference>
<evidence type="ECO:0000313" key="2">
    <source>
        <dbReference type="Proteomes" id="UP000526125"/>
    </source>
</evidence>
<proteinExistence type="predicted"/>
<dbReference type="RefSeq" id="WP_175398609.1">
    <property type="nucleotide sequence ID" value="NZ_JABMCB010000202.1"/>
</dbReference>
<name>A0A7Y6EYM5_9BACL</name>
<dbReference type="AlphaFoldDB" id="A0A7Y6EYM5"/>
<sequence length="820" mass="93521">MTILSNEKFMIEFGERGTVQSLVMKDDPHEMNWVVDPHYLREIGFQEDEDKLFGEWSLQLNDRLVQSPMIEPNITKHSTHHVTVEFQDVQVKILFSYLLEGDQFRWGIKLTNESDESIKIQGFHVWFSLAYIMFRTQDVYRNMQESCAVFTHIGGNFAKFAAVRRSNVGPHLGIYTLRGITSTLGSLCRYCNRFLEHVSPSLDGLLYHRLSLVEDGSSLKDLVLTDWIYDDAYNSLSLKPGQSENWEYGFVSFQNLADFYHQGKVLGHPHWSFTPVVPEGGQFTASVRLPGDLEIRSLKLYSAPGHANGIEEQDISTLLVPSEKSMSLDLGSNQISNPVVEQEFMVTLPADVPGERKLELILKDGRRDMLVWNVLEPVHNLLEKRAEWLALHSYEGGEAADRPHAFRPLSNQGESLGKLAFLLMKNGMSSPVPEQVAKAEAAAVLDMKVHWFIEGDLYRPKPLYGNFYRIYDFDYIAHVFYLLSQMDEELLHLHSPSEYLKWAAEVMCLRLDPDCHSGQREKDESRLNGVFIFYIRELLQALKDKGYAELHNQLRQLWDRFGREMEIGVRHYGGAVTEHFYDNAGFGPTCTALCFIGHIDEASQYGQLILANIGFSNDYRLQNPDRWWEALSPMIHSLWGGLAASSALVAYEHLGDPKYLEAAYRSTMAIFHCYDWNVRSTPRRLEQGEAASTYSVSAPNLNMPELSRNRFGQSVFVGADDPLFSALFSDVSGDDWDMGEELVAYLLGFGTTTYLYRDGEGILKCVNGFVTEEHDGWTVKSYAAYPSRYVFREEDLDFRAPQGTLQKSIRLEHGKFSACL</sequence>
<protein>
    <submittedName>
        <fullName evidence="1">Uncharacterized protein</fullName>
    </submittedName>
</protein>
<keyword evidence="2" id="KW-1185">Reference proteome</keyword>